<evidence type="ECO:0000256" key="4">
    <source>
        <dbReference type="ARBA" id="ARBA00022517"/>
    </source>
</evidence>
<evidence type="ECO:0000256" key="3">
    <source>
        <dbReference type="ARBA" id="ARBA00018397"/>
    </source>
</evidence>
<evidence type="ECO:0000256" key="2">
    <source>
        <dbReference type="ARBA" id="ARBA00005647"/>
    </source>
</evidence>
<feature type="compositionally biased region" description="Acidic residues" evidence="7">
    <location>
        <begin position="155"/>
        <end position="182"/>
    </location>
</feature>
<dbReference type="FunFam" id="2.30.170.20:FF:000001">
    <property type="entry name" value="probable ribosome biogenesis protein RLP24"/>
    <property type="match status" value="1"/>
</dbReference>
<feature type="domain" description="TRASH" evidence="8">
    <location>
        <begin position="6"/>
        <end position="44"/>
    </location>
</feature>
<protein>
    <recommendedName>
        <fullName evidence="3">Ribosome biogenesis protein RLP24</fullName>
    </recommendedName>
</protein>
<evidence type="ECO:0000256" key="5">
    <source>
        <dbReference type="ARBA" id="ARBA00022694"/>
    </source>
</evidence>
<comment type="subcellular location">
    <subcellularLocation>
        <location evidence="1">Nucleus</location>
    </subcellularLocation>
</comment>
<keyword evidence="5" id="KW-0819">tRNA processing</keyword>
<reference evidence="9" key="1">
    <citation type="submission" date="2021-06" db="EMBL/GenBank/DDBJ databases">
        <title>Candida auris outbreak in lebanese hospital.</title>
        <authorList>
            <person name="Finianos M."/>
        </authorList>
    </citation>
    <scope>NUCLEOTIDE SEQUENCE</scope>
    <source>
        <strain evidence="9">CA7LBN</strain>
    </source>
</reference>
<accession>A0A8F2W4K7</accession>
<dbReference type="EMBL" id="CP076754">
    <property type="protein sequence ID" value="QWW25614.1"/>
    <property type="molecule type" value="Genomic_DNA"/>
</dbReference>
<evidence type="ECO:0000259" key="8">
    <source>
        <dbReference type="SMART" id="SM00746"/>
    </source>
</evidence>
<evidence type="ECO:0000256" key="6">
    <source>
        <dbReference type="ARBA" id="ARBA00023242"/>
    </source>
</evidence>
<gene>
    <name evidence="9" type="ORF">CA7LBN_004501</name>
</gene>
<dbReference type="SUPFAM" id="SSF57716">
    <property type="entry name" value="Glucocorticoid receptor-like (DNA-binding domain)"/>
    <property type="match status" value="1"/>
</dbReference>
<comment type="similarity">
    <text evidence="2">Belongs to the eukaryotic ribosomal protein eL24 family.</text>
</comment>
<dbReference type="InterPro" id="IPR056366">
    <property type="entry name" value="Ribosomal_eL24"/>
</dbReference>
<evidence type="ECO:0000256" key="1">
    <source>
        <dbReference type="ARBA" id="ARBA00004123"/>
    </source>
</evidence>
<dbReference type="CDD" id="cd00472">
    <property type="entry name" value="Ribosomal_L24e_L24"/>
    <property type="match status" value="1"/>
</dbReference>
<dbReference type="Pfam" id="PF01246">
    <property type="entry name" value="Ribosomal_L24e"/>
    <property type="match status" value="1"/>
</dbReference>
<dbReference type="InterPro" id="IPR011017">
    <property type="entry name" value="TRASH_dom"/>
</dbReference>
<dbReference type="InterPro" id="IPR038630">
    <property type="entry name" value="L24e/L24_sf"/>
</dbReference>
<dbReference type="Gene3D" id="2.30.170.20">
    <property type="entry name" value="Ribosomal protein L24e"/>
    <property type="match status" value="1"/>
</dbReference>
<dbReference type="GO" id="GO:0005655">
    <property type="term" value="C:nucleolar ribonuclease P complex"/>
    <property type="evidence" value="ECO:0007669"/>
    <property type="project" value="InterPro"/>
</dbReference>
<dbReference type="InterPro" id="IPR000988">
    <property type="entry name" value="Ribosomal_eL24-rel_N"/>
</dbReference>
<proteinExistence type="inferred from homology"/>
<dbReference type="GO" id="GO:0003735">
    <property type="term" value="F:structural constituent of ribosome"/>
    <property type="evidence" value="ECO:0007669"/>
    <property type="project" value="InterPro"/>
</dbReference>
<keyword evidence="4" id="KW-0690">Ribosome biogenesis</keyword>
<dbReference type="GO" id="GO:0000172">
    <property type="term" value="C:ribonuclease MRP complex"/>
    <property type="evidence" value="ECO:0007669"/>
    <property type="project" value="InterPro"/>
</dbReference>
<dbReference type="GO" id="GO:0001682">
    <property type="term" value="P:tRNA 5'-leader removal"/>
    <property type="evidence" value="ECO:0007669"/>
    <property type="project" value="InterPro"/>
</dbReference>
<organism evidence="9">
    <name type="scientific">Candidozyma auris</name>
    <name type="common">Yeast</name>
    <name type="synonym">Candida auris</name>
    <dbReference type="NCBI Taxonomy" id="498019"/>
    <lineage>
        <taxon>Eukaryota</taxon>
        <taxon>Fungi</taxon>
        <taxon>Dikarya</taxon>
        <taxon>Ascomycota</taxon>
        <taxon>Saccharomycotina</taxon>
        <taxon>Pichiomycetes</taxon>
        <taxon>Metschnikowiaceae</taxon>
        <taxon>Candidozyma</taxon>
    </lineage>
</organism>
<sequence length="333" mass="38912">MRIYSCHFCSSPVYPSKGIMFVRNDAKEFRFCRAKCHKAFKQRRNPRKLRWTKAFRKAAGKELVVDSTLTFAARRNVPVRYNRELVATTLKAMSRIEEIRQKRERAFYKNRMRGNKERQLALDKKLVEQNPELLRMREVELKRKAEKKALKESAAEEVEDEDEDMMDVESEMESESESESEAEAQKQKVVMGTKIVKHNPDTKLRSKTALDTTFLVKGSTPFVSAVKRIDRMLEKFDTNGTGYRKYQSGEYKKVRFLTIKGMGKAIDTVVSLGLHYKHKKQYNVDVKTGTVEVLDELRKPSEYSTKESDDEESEFKKRSASYVDVKIWLKRNT</sequence>
<dbReference type="Gene3D" id="3.30.110.20">
    <property type="entry name" value="Alba-like domain"/>
    <property type="match status" value="1"/>
</dbReference>
<feature type="region of interest" description="Disordered" evidence="7">
    <location>
        <begin position="148"/>
        <end position="191"/>
    </location>
</feature>
<dbReference type="InterPro" id="IPR036882">
    <property type="entry name" value="Alba-like_dom_sf"/>
</dbReference>
<dbReference type="PANTHER" id="PTHR10792:SF8">
    <property type="entry name" value="RIBOSOME BIOGENESIS PROTEIN RLP24-RELATED"/>
    <property type="match status" value="1"/>
</dbReference>
<evidence type="ECO:0000256" key="7">
    <source>
        <dbReference type="SAM" id="MobiDB-lite"/>
    </source>
</evidence>
<dbReference type="SMART" id="SM00746">
    <property type="entry name" value="TRASH"/>
    <property type="match status" value="1"/>
</dbReference>
<dbReference type="GO" id="GO:1902626">
    <property type="term" value="P:assembly of large subunit precursor of preribosome"/>
    <property type="evidence" value="ECO:0007669"/>
    <property type="project" value="UniProtKB-ARBA"/>
</dbReference>
<dbReference type="Proteomes" id="UP000825438">
    <property type="component" value="Chromosome VI"/>
</dbReference>
<name>A0A8F2W4K7_CANAR</name>
<dbReference type="AlphaFoldDB" id="A0A8F2W4K7"/>
<dbReference type="PANTHER" id="PTHR10792">
    <property type="entry name" value="60S RIBOSOMAL PROTEIN L24"/>
    <property type="match status" value="1"/>
</dbReference>
<keyword evidence="6" id="KW-0539">Nucleus</keyword>
<evidence type="ECO:0000313" key="9">
    <source>
        <dbReference type="EMBL" id="QWW25614.1"/>
    </source>
</evidence>
<dbReference type="GO" id="GO:0003676">
    <property type="term" value="F:nucleic acid binding"/>
    <property type="evidence" value="ECO:0007669"/>
    <property type="project" value="InterPro"/>
</dbReference>
<dbReference type="InterPro" id="IPR014612">
    <property type="entry name" value="Pop7/Rpp20"/>
</dbReference>
<dbReference type="Pfam" id="PF12328">
    <property type="entry name" value="Rpp20"/>
    <property type="match status" value="1"/>
</dbReference>